<dbReference type="PROSITE" id="PS50059">
    <property type="entry name" value="FKBP_PPIASE"/>
    <property type="match status" value="1"/>
</dbReference>
<accession>K8ERT6</accession>
<feature type="domain" description="PPIase FKBP-type" evidence="5">
    <location>
        <begin position="35"/>
        <end position="143"/>
    </location>
</feature>
<sequence length="390" mass="44495">MTTYSNEERPRKLSSAVNLDQNESVETTRVTIEENCTCYAHYSVFLFENDGEKSPSRNALRFSTNEEEGEEQLALAIYVGQPNARHVACKGVDECLRLMKNVGEKASFVIPPSLGYGDAGNISFPSIPPKCELLVEIELLHVEGTKETPDTNRADLTFEKRMERCENLKKKGNEKFRDGSKKAAVRLYESGLSYITEDLMQQLVLPKHVDLAEELRATLRLNMGGSFLALKEYALCVKYCDLARGEGVWGDAVNRCHFFREKKEDSCWLTKPQQVKAMFRKAQALESMPGEKYEEAMSVLQEVHDSLDAELERRYVKANGRRQGNARQGNAETVFFNALDPEQHENAKMFEMFRSDFLLSVEKINRVTKLIEKREKMSMAEFCGVFEKKT</sequence>
<gene>
    <name evidence="6" type="ORF">Bathy02g02950</name>
</gene>
<dbReference type="PANTHER" id="PTHR46512">
    <property type="entry name" value="PEPTIDYLPROLYL ISOMERASE"/>
    <property type="match status" value="1"/>
</dbReference>
<dbReference type="OrthoDB" id="433738at2759"/>
<reference evidence="6 7" key="1">
    <citation type="submission" date="2011-10" db="EMBL/GenBank/DDBJ databases">
        <authorList>
            <person name="Genoscope - CEA"/>
        </authorList>
    </citation>
    <scope>NUCLEOTIDE SEQUENCE [LARGE SCALE GENOMIC DNA]</scope>
    <source>
        <strain evidence="6 7">RCC 1105</strain>
    </source>
</reference>
<dbReference type="Gene3D" id="3.10.50.40">
    <property type="match status" value="1"/>
</dbReference>
<feature type="compositionally biased region" description="Basic and acidic residues" evidence="4">
    <location>
        <begin position="1"/>
        <end position="11"/>
    </location>
</feature>
<keyword evidence="3" id="KW-0697">Rotamase</keyword>
<name>K8ERT6_9CHLO</name>
<keyword evidence="7" id="KW-1185">Reference proteome</keyword>
<dbReference type="GO" id="GO:0003755">
    <property type="term" value="F:peptidyl-prolyl cis-trans isomerase activity"/>
    <property type="evidence" value="ECO:0007669"/>
    <property type="project" value="UniProtKB-KW"/>
</dbReference>
<protein>
    <recommendedName>
        <fullName evidence="3">peptidylprolyl isomerase</fullName>
        <ecNumber evidence="3">5.2.1.8</ecNumber>
    </recommendedName>
</protein>
<keyword evidence="2" id="KW-0802">TPR repeat</keyword>
<dbReference type="Proteomes" id="UP000198341">
    <property type="component" value="Chromosome 2"/>
</dbReference>
<evidence type="ECO:0000256" key="4">
    <source>
        <dbReference type="SAM" id="MobiDB-lite"/>
    </source>
</evidence>
<dbReference type="STRING" id="41875.K8ERT6"/>
<proteinExistence type="predicted"/>
<dbReference type="SUPFAM" id="SSF48452">
    <property type="entry name" value="TPR-like"/>
    <property type="match status" value="1"/>
</dbReference>
<comment type="catalytic activity">
    <reaction evidence="3">
        <text>[protein]-peptidylproline (omega=180) = [protein]-peptidylproline (omega=0)</text>
        <dbReference type="Rhea" id="RHEA:16237"/>
        <dbReference type="Rhea" id="RHEA-COMP:10747"/>
        <dbReference type="Rhea" id="RHEA-COMP:10748"/>
        <dbReference type="ChEBI" id="CHEBI:83833"/>
        <dbReference type="ChEBI" id="CHEBI:83834"/>
        <dbReference type="EC" id="5.2.1.8"/>
    </reaction>
</comment>
<evidence type="ECO:0000313" key="6">
    <source>
        <dbReference type="EMBL" id="CCO15140.1"/>
    </source>
</evidence>
<dbReference type="Pfam" id="PF00254">
    <property type="entry name" value="FKBP_C"/>
    <property type="match status" value="1"/>
</dbReference>
<dbReference type="GeneID" id="19017408"/>
<keyword evidence="3" id="KW-0413">Isomerase</keyword>
<dbReference type="AlphaFoldDB" id="K8ERT6"/>
<evidence type="ECO:0000256" key="2">
    <source>
        <dbReference type="ARBA" id="ARBA00022803"/>
    </source>
</evidence>
<organism evidence="6 7">
    <name type="scientific">Bathycoccus prasinos</name>
    <dbReference type="NCBI Taxonomy" id="41875"/>
    <lineage>
        <taxon>Eukaryota</taxon>
        <taxon>Viridiplantae</taxon>
        <taxon>Chlorophyta</taxon>
        <taxon>Mamiellophyceae</taxon>
        <taxon>Mamiellales</taxon>
        <taxon>Bathycoccaceae</taxon>
        <taxon>Bathycoccus</taxon>
    </lineage>
</organism>
<dbReference type="RefSeq" id="XP_007514900.1">
    <property type="nucleotide sequence ID" value="XM_007514838.1"/>
</dbReference>
<feature type="region of interest" description="Disordered" evidence="4">
    <location>
        <begin position="1"/>
        <end position="20"/>
    </location>
</feature>
<keyword evidence="1" id="KW-0677">Repeat</keyword>
<dbReference type="SUPFAM" id="SSF54534">
    <property type="entry name" value="FKBP-like"/>
    <property type="match status" value="1"/>
</dbReference>
<dbReference type="PANTHER" id="PTHR46512:SF12">
    <property type="entry name" value="PEPTIDYLPROLYL ISOMERASE"/>
    <property type="match status" value="1"/>
</dbReference>
<dbReference type="InterPro" id="IPR011990">
    <property type="entry name" value="TPR-like_helical_dom_sf"/>
</dbReference>
<dbReference type="eggNOG" id="KOG0543">
    <property type="taxonomic scope" value="Eukaryota"/>
</dbReference>
<evidence type="ECO:0000256" key="1">
    <source>
        <dbReference type="ARBA" id="ARBA00022737"/>
    </source>
</evidence>
<dbReference type="Gene3D" id="1.25.40.10">
    <property type="entry name" value="Tetratricopeptide repeat domain"/>
    <property type="match status" value="1"/>
</dbReference>
<evidence type="ECO:0000256" key="3">
    <source>
        <dbReference type="PROSITE-ProRule" id="PRU00277"/>
    </source>
</evidence>
<dbReference type="InterPro" id="IPR001179">
    <property type="entry name" value="PPIase_FKBP_dom"/>
</dbReference>
<evidence type="ECO:0000259" key="5">
    <source>
        <dbReference type="PROSITE" id="PS50059"/>
    </source>
</evidence>
<dbReference type="InterPro" id="IPR050754">
    <property type="entry name" value="FKBP4/5/8-like"/>
</dbReference>
<dbReference type="KEGG" id="bpg:Bathy02g02950"/>
<dbReference type="InterPro" id="IPR046357">
    <property type="entry name" value="PPIase_dom_sf"/>
</dbReference>
<dbReference type="EC" id="5.2.1.8" evidence="3"/>
<evidence type="ECO:0000313" key="7">
    <source>
        <dbReference type="Proteomes" id="UP000198341"/>
    </source>
</evidence>
<dbReference type="EMBL" id="FO082277">
    <property type="protein sequence ID" value="CCO15140.1"/>
    <property type="molecule type" value="Genomic_DNA"/>
</dbReference>